<evidence type="ECO:0000313" key="9">
    <source>
        <dbReference type="Proteomes" id="UP000484076"/>
    </source>
</evidence>
<dbReference type="Gene3D" id="3.40.50.150">
    <property type="entry name" value="Vaccinia Virus protein VP39"/>
    <property type="match status" value="2"/>
</dbReference>
<dbReference type="PANTHER" id="PTHR47816:SF4">
    <property type="entry name" value="RIBOSOMAL RNA SMALL SUBUNIT METHYLTRANSFERASE C"/>
    <property type="match status" value="1"/>
</dbReference>
<reference evidence="8" key="1">
    <citation type="submission" date="2020-05" db="EMBL/GenBank/DDBJ databases">
        <title>Fertoebacter nigrum gen. nov., sp. nov., a new member of the family Rhodobacteraceae.</title>
        <authorList>
            <person name="Szuroczki S."/>
            <person name="Abbaszade G."/>
            <person name="Buni D."/>
            <person name="Schumann P."/>
            <person name="Toth E."/>
        </authorList>
    </citation>
    <scope>NUCLEOTIDE SEQUENCE</scope>
    <source>
        <strain evidence="8">RG-N-1a</strain>
    </source>
</reference>
<dbReference type="SUPFAM" id="SSF53335">
    <property type="entry name" value="S-adenosyl-L-methionine-dependent methyltransferases"/>
    <property type="match status" value="1"/>
</dbReference>
<evidence type="ECO:0000256" key="5">
    <source>
        <dbReference type="ARBA" id="ARBA00022691"/>
    </source>
</evidence>
<accession>A0A8X8KR19</accession>
<dbReference type="GO" id="GO:0008990">
    <property type="term" value="F:rRNA (guanine-N2-)-methyltransferase activity"/>
    <property type="evidence" value="ECO:0007669"/>
    <property type="project" value="InterPro"/>
</dbReference>
<dbReference type="Pfam" id="PF08468">
    <property type="entry name" value="MTS_N"/>
    <property type="match status" value="1"/>
</dbReference>
<proteinExistence type="predicted"/>
<dbReference type="CDD" id="cd02440">
    <property type="entry name" value="AdoMet_MTases"/>
    <property type="match status" value="1"/>
</dbReference>
<keyword evidence="9" id="KW-1185">Reference proteome</keyword>
<protein>
    <submittedName>
        <fullName evidence="8">Class I SAM-dependent methyltransferase</fullName>
    </submittedName>
</protein>
<dbReference type="RefSeq" id="WP_152826003.1">
    <property type="nucleotide sequence ID" value="NZ_WHUT02000005.1"/>
</dbReference>
<dbReference type="GO" id="GO:0003676">
    <property type="term" value="F:nucleic acid binding"/>
    <property type="evidence" value="ECO:0007669"/>
    <property type="project" value="InterPro"/>
</dbReference>
<evidence type="ECO:0000256" key="2">
    <source>
        <dbReference type="ARBA" id="ARBA00022552"/>
    </source>
</evidence>
<feature type="domain" description="Methyltransferase small" evidence="6">
    <location>
        <begin position="163"/>
        <end position="325"/>
    </location>
</feature>
<dbReference type="InterPro" id="IPR046977">
    <property type="entry name" value="RsmC/RlmG"/>
</dbReference>
<dbReference type="EMBL" id="WHUT02000005">
    <property type="protein sequence ID" value="NUB44707.1"/>
    <property type="molecule type" value="Genomic_DNA"/>
</dbReference>
<dbReference type="InterPro" id="IPR013675">
    <property type="entry name" value="Mtase_sm_N"/>
</dbReference>
<keyword evidence="5" id="KW-0949">S-adenosyl-L-methionine</keyword>
<evidence type="ECO:0000259" key="7">
    <source>
        <dbReference type="Pfam" id="PF08468"/>
    </source>
</evidence>
<dbReference type="InterPro" id="IPR029063">
    <property type="entry name" value="SAM-dependent_MTases_sf"/>
</dbReference>
<organism evidence="8 9">
    <name type="scientific">Fertoeibacter niger</name>
    <dbReference type="NCBI Taxonomy" id="2656921"/>
    <lineage>
        <taxon>Bacteria</taxon>
        <taxon>Pseudomonadati</taxon>
        <taxon>Pseudomonadota</taxon>
        <taxon>Alphaproteobacteria</taxon>
        <taxon>Rhodobacterales</taxon>
        <taxon>Paracoccaceae</taxon>
        <taxon>Fertoeibacter</taxon>
    </lineage>
</organism>
<feature type="domain" description="Methyltransferase small N-terminal" evidence="7">
    <location>
        <begin position="60"/>
        <end position="153"/>
    </location>
</feature>
<dbReference type="PROSITE" id="PS00092">
    <property type="entry name" value="N6_MTASE"/>
    <property type="match status" value="1"/>
</dbReference>
<keyword evidence="4" id="KW-0808">Transferase</keyword>
<comment type="caution">
    <text evidence="8">The sequence shown here is derived from an EMBL/GenBank/DDBJ whole genome shotgun (WGS) entry which is preliminary data.</text>
</comment>
<dbReference type="AlphaFoldDB" id="A0A8X8KR19"/>
<dbReference type="InterPro" id="IPR002052">
    <property type="entry name" value="DNA_methylase_N6_adenine_CS"/>
</dbReference>
<evidence type="ECO:0000256" key="3">
    <source>
        <dbReference type="ARBA" id="ARBA00022603"/>
    </source>
</evidence>
<keyword evidence="2" id="KW-0698">rRNA processing</keyword>
<evidence type="ECO:0000259" key="6">
    <source>
        <dbReference type="Pfam" id="PF05175"/>
    </source>
</evidence>
<keyword evidence="1" id="KW-0963">Cytoplasm</keyword>
<dbReference type="PANTHER" id="PTHR47816">
    <property type="entry name" value="RIBOSOMAL RNA SMALL SUBUNIT METHYLTRANSFERASE C"/>
    <property type="match status" value="1"/>
</dbReference>
<dbReference type="InterPro" id="IPR007848">
    <property type="entry name" value="Small_mtfrase_dom"/>
</dbReference>
<gene>
    <name evidence="8" type="ORF">GEU84_009960</name>
</gene>
<dbReference type="Pfam" id="PF05175">
    <property type="entry name" value="MTS"/>
    <property type="match status" value="1"/>
</dbReference>
<evidence type="ECO:0000256" key="4">
    <source>
        <dbReference type="ARBA" id="ARBA00022679"/>
    </source>
</evidence>
<evidence type="ECO:0000313" key="8">
    <source>
        <dbReference type="EMBL" id="NUB44707.1"/>
    </source>
</evidence>
<dbReference type="Proteomes" id="UP000484076">
    <property type="component" value="Unassembled WGS sequence"/>
</dbReference>
<name>A0A8X8KR19_9RHOB</name>
<evidence type="ECO:0000256" key="1">
    <source>
        <dbReference type="ARBA" id="ARBA00022490"/>
    </source>
</evidence>
<sequence>MRSSRLTLALETGAVVLPGDGPLAIFRPHIGDDLSMFPQDRVRVVQGFKPDHDHFAAQGYAVAVAGAGPYAAAMVCLPRAKAEARALLAAAAAQVAPGGPVIVDGQKTDGVDAVYKELRALRPVSEALSKAHGRLFTFAAGPDVSGPGLEDWAAQPTTIDGGFQTLPGVFSADGPDRGSVLLAQALPDRIPGHVVDLGAGWGYLSRAVLARSGVKKLDLVEAEAAALECARLNITDERARFHWADAMQFHPARAVDAVVCNPPFHAAREADPAIGMGFVQAAARMLQPGGTLWLVANRHLPYAATLTTLFTEVEEIGGDSAFRVIRAARPQRARR</sequence>
<keyword evidence="3 8" id="KW-0489">Methyltransferase</keyword>